<sequence length="477" mass="52586">MTPHCNRIEDVSRLSRREALLRAGSGFGIVALSSLLNQETLAYSPGTGAIPQFAAKAKRIIWLFMGGGVSHVDTFDPKPLLQKHHRQKIPIKLPSHLRDASNKVLASPFKFQQYGQSGLPISELFPHMARHADKFCVLRSMYCDSIDHTGATLQTFCGAVSLPRPGIGNWLLYGLGTENNNLPGYVVMGPDQQSGTATYSPRFLPTWTSGTRVNWNYSPDITAENAIPNLKNAGNLTAAEQQAQLTLLKKLNGAYAADRVQTDPLSARTQSYELAFRMQAAAPEAFDITGETEVTKKMYGLDDDHSQSFGYRCLLARRMAERGVRFIQVQCGKGDGLDWDQHGELEKGHRKNAAATDKPVGALLSDLEARGLLNDTLVIWGGEFGRSPTSQGTDGREHHPHGYSLCLAGAGVRPGFVYGATDDFGWYAAEKKMHIHDFHATLLHLMGIDHEKLTFRYSGRDFRLTDVHGEIAHEIIS</sequence>
<dbReference type="PANTHER" id="PTHR43737">
    <property type="entry name" value="BLL7424 PROTEIN"/>
    <property type="match status" value="1"/>
</dbReference>
<gene>
    <name evidence="1" type="ORF">METZ01_LOCUS147718</name>
</gene>
<dbReference type="SUPFAM" id="SSF53649">
    <property type="entry name" value="Alkaline phosphatase-like"/>
    <property type="match status" value="1"/>
</dbReference>
<dbReference type="PANTHER" id="PTHR43737:SF1">
    <property type="entry name" value="DUF1501 DOMAIN-CONTAINING PROTEIN"/>
    <property type="match status" value="1"/>
</dbReference>
<name>A0A382A0J5_9ZZZZ</name>
<dbReference type="InterPro" id="IPR017850">
    <property type="entry name" value="Alkaline_phosphatase_core_sf"/>
</dbReference>
<accession>A0A382A0J5</accession>
<reference evidence="1" key="1">
    <citation type="submission" date="2018-05" db="EMBL/GenBank/DDBJ databases">
        <authorList>
            <person name="Lanie J.A."/>
            <person name="Ng W.-L."/>
            <person name="Kazmierczak K.M."/>
            <person name="Andrzejewski T.M."/>
            <person name="Davidsen T.M."/>
            <person name="Wayne K.J."/>
            <person name="Tettelin H."/>
            <person name="Glass J.I."/>
            <person name="Rusch D."/>
            <person name="Podicherti R."/>
            <person name="Tsui H.-C.T."/>
            <person name="Winkler M.E."/>
        </authorList>
    </citation>
    <scope>NUCLEOTIDE SEQUENCE</scope>
</reference>
<dbReference type="EMBL" id="UINC01023361">
    <property type="protein sequence ID" value="SVA94864.1"/>
    <property type="molecule type" value="Genomic_DNA"/>
</dbReference>
<proteinExistence type="predicted"/>
<dbReference type="Pfam" id="PF07394">
    <property type="entry name" value="DUF1501"/>
    <property type="match status" value="1"/>
</dbReference>
<protein>
    <submittedName>
        <fullName evidence="1">Uncharacterized protein</fullName>
    </submittedName>
</protein>
<dbReference type="Gene3D" id="3.40.720.10">
    <property type="entry name" value="Alkaline Phosphatase, subunit A"/>
    <property type="match status" value="1"/>
</dbReference>
<evidence type="ECO:0000313" key="1">
    <source>
        <dbReference type="EMBL" id="SVA94864.1"/>
    </source>
</evidence>
<organism evidence="1">
    <name type="scientific">marine metagenome</name>
    <dbReference type="NCBI Taxonomy" id="408172"/>
    <lineage>
        <taxon>unclassified sequences</taxon>
        <taxon>metagenomes</taxon>
        <taxon>ecological metagenomes</taxon>
    </lineage>
</organism>
<dbReference type="AlphaFoldDB" id="A0A382A0J5"/>
<dbReference type="InterPro" id="IPR010869">
    <property type="entry name" value="DUF1501"/>
</dbReference>